<keyword evidence="3" id="KW-1185">Reference proteome</keyword>
<dbReference type="Pfam" id="PF13966">
    <property type="entry name" value="zf-RVT"/>
    <property type="match status" value="1"/>
</dbReference>
<organism evidence="2 3">
    <name type="scientific">Artemisia annua</name>
    <name type="common">Sweet wormwood</name>
    <dbReference type="NCBI Taxonomy" id="35608"/>
    <lineage>
        <taxon>Eukaryota</taxon>
        <taxon>Viridiplantae</taxon>
        <taxon>Streptophyta</taxon>
        <taxon>Embryophyta</taxon>
        <taxon>Tracheophyta</taxon>
        <taxon>Spermatophyta</taxon>
        <taxon>Magnoliopsida</taxon>
        <taxon>eudicotyledons</taxon>
        <taxon>Gunneridae</taxon>
        <taxon>Pentapetalae</taxon>
        <taxon>asterids</taxon>
        <taxon>campanulids</taxon>
        <taxon>Asterales</taxon>
        <taxon>Asteraceae</taxon>
        <taxon>Asteroideae</taxon>
        <taxon>Anthemideae</taxon>
        <taxon>Artemisiinae</taxon>
        <taxon>Artemisia</taxon>
    </lineage>
</organism>
<keyword evidence="2" id="KW-0808">Transferase</keyword>
<reference evidence="2 3" key="1">
    <citation type="journal article" date="2018" name="Mol. Plant">
        <title>The genome of Artemisia annua provides insight into the evolution of Asteraceae family and artemisinin biosynthesis.</title>
        <authorList>
            <person name="Shen Q."/>
            <person name="Zhang L."/>
            <person name="Liao Z."/>
            <person name="Wang S."/>
            <person name="Yan T."/>
            <person name="Shi P."/>
            <person name="Liu M."/>
            <person name="Fu X."/>
            <person name="Pan Q."/>
            <person name="Wang Y."/>
            <person name="Lv Z."/>
            <person name="Lu X."/>
            <person name="Zhang F."/>
            <person name="Jiang W."/>
            <person name="Ma Y."/>
            <person name="Chen M."/>
            <person name="Hao X."/>
            <person name="Li L."/>
            <person name="Tang Y."/>
            <person name="Lv G."/>
            <person name="Zhou Y."/>
            <person name="Sun X."/>
            <person name="Brodelius P.E."/>
            <person name="Rose J.K.C."/>
            <person name="Tang K."/>
        </authorList>
    </citation>
    <scope>NUCLEOTIDE SEQUENCE [LARGE SCALE GENOMIC DNA]</scope>
    <source>
        <strain evidence="3">cv. Huhao1</strain>
        <tissue evidence="2">Leaf</tissue>
    </source>
</reference>
<sequence length="153" mass="18296">MFNIPIKINIFAWRVSLDRLPSRLNLSIRGLDIPSIFCPLCSIDVESTSHLLFACHLARHLMIKVARWWELEYQDFLSYDDWLLWLANLRVTKRFKGVFEGVCYIMWWVNWKSRNQVLFGSELPRVVLLFDEIVWLSFNWCSNSCSLNFDWNS</sequence>
<proteinExistence type="predicted"/>
<dbReference type="InterPro" id="IPR026960">
    <property type="entry name" value="RVT-Znf"/>
</dbReference>
<evidence type="ECO:0000313" key="3">
    <source>
        <dbReference type="Proteomes" id="UP000245207"/>
    </source>
</evidence>
<dbReference type="STRING" id="35608.A0A2U1M0X5"/>
<accession>A0A2U1M0X5</accession>
<comment type="caution">
    <text evidence="2">The sequence shown here is derived from an EMBL/GenBank/DDBJ whole genome shotgun (WGS) entry which is preliminary data.</text>
</comment>
<dbReference type="GO" id="GO:0003964">
    <property type="term" value="F:RNA-directed DNA polymerase activity"/>
    <property type="evidence" value="ECO:0007669"/>
    <property type="project" value="UniProtKB-KW"/>
</dbReference>
<dbReference type="OrthoDB" id="696485at2759"/>
<keyword evidence="2" id="KW-0695">RNA-directed DNA polymerase</keyword>
<dbReference type="Proteomes" id="UP000245207">
    <property type="component" value="Unassembled WGS sequence"/>
</dbReference>
<name>A0A2U1M0X5_ARTAN</name>
<feature type="domain" description="Reverse transcriptase zinc-binding" evidence="1">
    <location>
        <begin position="3"/>
        <end position="60"/>
    </location>
</feature>
<dbReference type="EMBL" id="PKPP01006929">
    <property type="protein sequence ID" value="PWA54903.1"/>
    <property type="molecule type" value="Genomic_DNA"/>
</dbReference>
<dbReference type="AlphaFoldDB" id="A0A2U1M0X5"/>
<evidence type="ECO:0000259" key="1">
    <source>
        <dbReference type="Pfam" id="PF13966"/>
    </source>
</evidence>
<keyword evidence="2" id="KW-0548">Nucleotidyltransferase</keyword>
<gene>
    <name evidence="2" type="ORF">CTI12_AA431940</name>
</gene>
<evidence type="ECO:0000313" key="2">
    <source>
        <dbReference type="EMBL" id="PWA54903.1"/>
    </source>
</evidence>
<protein>
    <submittedName>
        <fullName evidence="2">RNA-directed DNA polymerase, eukaryota, Reverse transcriptase zinc-binding domain protein</fullName>
    </submittedName>
</protein>